<feature type="compositionally biased region" description="Polar residues" evidence="5">
    <location>
        <begin position="1"/>
        <end position="10"/>
    </location>
</feature>
<dbReference type="PROSITE" id="PS51157">
    <property type="entry name" value="ZF_UBR"/>
    <property type="match status" value="1"/>
</dbReference>
<organism evidence="7 8">
    <name type="scientific">Papiliotrema laurentii</name>
    <name type="common">Cryptococcus laurentii</name>
    <dbReference type="NCBI Taxonomy" id="5418"/>
    <lineage>
        <taxon>Eukaryota</taxon>
        <taxon>Fungi</taxon>
        <taxon>Dikarya</taxon>
        <taxon>Basidiomycota</taxon>
        <taxon>Agaricomycotina</taxon>
        <taxon>Tremellomycetes</taxon>
        <taxon>Tremellales</taxon>
        <taxon>Rhynchogastremaceae</taxon>
        <taxon>Papiliotrema</taxon>
    </lineage>
</organism>
<gene>
    <name evidence="7" type="ORF">DB88DRAFT_486744</name>
</gene>
<dbReference type="GO" id="GO:0061630">
    <property type="term" value="F:ubiquitin protein ligase activity"/>
    <property type="evidence" value="ECO:0007669"/>
    <property type="project" value="InterPro"/>
</dbReference>
<keyword evidence="2" id="KW-0863">Zinc-finger</keyword>
<dbReference type="CDD" id="cd15542">
    <property type="entry name" value="PHD_UBR7"/>
    <property type="match status" value="1"/>
</dbReference>
<comment type="caution">
    <text evidence="7">The sequence shown here is derived from an EMBL/GenBank/DDBJ whole genome shotgun (WGS) entry which is preliminary data.</text>
</comment>
<dbReference type="SUPFAM" id="SSF57903">
    <property type="entry name" value="FYVE/PHD zinc finger"/>
    <property type="match status" value="1"/>
</dbReference>
<keyword evidence="3" id="KW-0862">Zinc</keyword>
<feature type="domain" description="UBR-type" evidence="6">
    <location>
        <begin position="55"/>
        <end position="126"/>
    </location>
</feature>
<dbReference type="PANTHER" id="PTHR13513">
    <property type="entry name" value="E3 UBIQUITIN-PROTEIN LIGASE UBR7"/>
    <property type="match status" value="1"/>
</dbReference>
<dbReference type="GO" id="GO:0005737">
    <property type="term" value="C:cytoplasm"/>
    <property type="evidence" value="ECO:0007669"/>
    <property type="project" value="TreeGrafter"/>
</dbReference>
<dbReference type="GO" id="GO:0008270">
    <property type="term" value="F:zinc ion binding"/>
    <property type="evidence" value="ECO:0007669"/>
    <property type="project" value="UniProtKB-KW"/>
</dbReference>
<dbReference type="InterPro" id="IPR013083">
    <property type="entry name" value="Znf_RING/FYVE/PHD"/>
</dbReference>
<dbReference type="Gene3D" id="3.30.40.10">
    <property type="entry name" value="Zinc/RING finger domain, C3HC4 (zinc finger)"/>
    <property type="match status" value="1"/>
</dbReference>
<dbReference type="InterPro" id="IPR003126">
    <property type="entry name" value="Znf_UBR"/>
</dbReference>
<protein>
    <recommendedName>
        <fullName evidence="6">UBR-type domain-containing protein</fullName>
    </recommendedName>
</protein>
<dbReference type="InterPro" id="IPR019786">
    <property type="entry name" value="Zinc_finger_PHD-type_CS"/>
</dbReference>
<dbReference type="CDD" id="cd19677">
    <property type="entry name" value="UBR-box_UBR7"/>
    <property type="match status" value="1"/>
</dbReference>
<dbReference type="EMBL" id="JAODAN010000004">
    <property type="protein sequence ID" value="KAK1924774.1"/>
    <property type="molecule type" value="Genomic_DNA"/>
</dbReference>
<evidence type="ECO:0000313" key="8">
    <source>
        <dbReference type="Proteomes" id="UP001182556"/>
    </source>
</evidence>
<dbReference type="SMART" id="SM00396">
    <property type="entry name" value="ZnF_UBR1"/>
    <property type="match status" value="1"/>
</dbReference>
<dbReference type="AlphaFoldDB" id="A0AAD9L6X2"/>
<dbReference type="InterPro" id="IPR040204">
    <property type="entry name" value="UBR7"/>
</dbReference>
<evidence type="ECO:0000256" key="3">
    <source>
        <dbReference type="ARBA" id="ARBA00022833"/>
    </source>
</evidence>
<feature type="region of interest" description="Disordered" evidence="5">
    <location>
        <begin position="251"/>
        <end position="293"/>
    </location>
</feature>
<keyword evidence="8" id="KW-1185">Reference proteome</keyword>
<evidence type="ECO:0000259" key="6">
    <source>
        <dbReference type="PROSITE" id="PS51157"/>
    </source>
</evidence>
<feature type="region of interest" description="Disordered" evidence="5">
    <location>
        <begin position="1"/>
        <end position="29"/>
    </location>
</feature>
<evidence type="ECO:0000256" key="1">
    <source>
        <dbReference type="ARBA" id="ARBA00022723"/>
    </source>
</evidence>
<feature type="compositionally biased region" description="Basic and acidic residues" evidence="5">
    <location>
        <begin position="282"/>
        <end position="293"/>
    </location>
</feature>
<evidence type="ECO:0000256" key="2">
    <source>
        <dbReference type="ARBA" id="ARBA00022771"/>
    </source>
</evidence>
<sequence>MAEANGSPTSGRFIPLSTHHLTSEPPLSETTLPSLLERSEQLAAEAREALPYSFDKCTYDSGYLRQSVWSCVDCGEKGVCYGCSISCHADHKLVELWTKRHFRCDCPTTAMPLVHGKRKKCTLNPPHAQPQPPNDENKYGSTFAGKFCRCGRDYDPETEVEAMVTCIACEDWFHESCLNLSVQGTAEAKEDDEDEEKDVLIPSESYDGLICAACVDGHPLLKEHAGKLGWMVIEPTDTGSYEVMGRLDTAQRDTEGKEAGKAEDDVPTLGKRPAEDDLTSDGAKRARVGEETSKSLQGKRDVFLAHGIREQLKSTLSAEDIASLPFPLDDEEIYEPPQDDEQEETLDQVTSRVVGSLPRVQAIEALHGYQVMKDRLKAMLAERAQDGRAVSREDIEGFFAELQAGRARG</sequence>
<dbReference type="PROSITE" id="PS01359">
    <property type="entry name" value="ZF_PHD_1"/>
    <property type="match status" value="1"/>
</dbReference>
<dbReference type="InterPro" id="IPR001965">
    <property type="entry name" value="Znf_PHD"/>
</dbReference>
<evidence type="ECO:0000256" key="5">
    <source>
        <dbReference type="SAM" id="MobiDB-lite"/>
    </source>
</evidence>
<accession>A0AAD9L6X2</accession>
<evidence type="ECO:0000256" key="4">
    <source>
        <dbReference type="PROSITE-ProRule" id="PRU00508"/>
    </source>
</evidence>
<feature type="compositionally biased region" description="Basic and acidic residues" evidence="5">
    <location>
        <begin position="251"/>
        <end position="264"/>
    </location>
</feature>
<reference evidence="7" key="1">
    <citation type="submission" date="2023-02" db="EMBL/GenBank/DDBJ databases">
        <title>Identification and recombinant expression of a fungal hydrolase from Papiliotrema laurentii that hydrolyzes apple cutin and clears colloidal polyester polyurethane.</title>
        <authorList>
            <consortium name="DOE Joint Genome Institute"/>
            <person name="Roman V.A."/>
            <person name="Bojanowski C."/>
            <person name="Crable B.R."/>
            <person name="Wagner D.N."/>
            <person name="Hung C.S."/>
            <person name="Nadeau L.J."/>
            <person name="Schratz L."/>
            <person name="Haridas S."/>
            <person name="Pangilinan J."/>
            <person name="Lipzen A."/>
            <person name="Na H."/>
            <person name="Yan M."/>
            <person name="Ng V."/>
            <person name="Grigoriev I.V."/>
            <person name="Spatafora J.W."/>
            <person name="Barlow D."/>
            <person name="Biffinger J."/>
            <person name="Kelley-Loughnane N."/>
            <person name="Varaljay V.A."/>
            <person name="Crookes-Goodson W.J."/>
        </authorList>
    </citation>
    <scope>NUCLEOTIDE SEQUENCE</scope>
    <source>
        <strain evidence="7">5307AH</strain>
    </source>
</reference>
<dbReference type="Proteomes" id="UP001182556">
    <property type="component" value="Unassembled WGS sequence"/>
</dbReference>
<dbReference type="PANTHER" id="PTHR13513:SF9">
    <property type="entry name" value="E3 UBIQUITIN-PROTEIN LIGASE UBR7-RELATED"/>
    <property type="match status" value="1"/>
</dbReference>
<dbReference type="SMART" id="SM00249">
    <property type="entry name" value="PHD"/>
    <property type="match status" value="1"/>
</dbReference>
<evidence type="ECO:0000313" key="7">
    <source>
        <dbReference type="EMBL" id="KAK1924774.1"/>
    </source>
</evidence>
<dbReference type="InterPro" id="IPR047506">
    <property type="entry name" value="UBR7-like_UBR-box"/>
</dbReference>
<dbReference type="InterPro" id="IPR011011">
    <property type="entry name" value="Znf_FYVE_PHD"/>
</dbReference>
<dbReference type="Pfam" id="PF02207">
    <property type="entry name" value="zf-UBR"/>
    <property type="match status" value="1"/>
</dbReference>
<keyword evidence="1" id="KW-0479">Metal-binding</keyword>
<name>A0AAD9L6X2_PAPLA</name>
<feature type="zinc finger region" description="UBR-type" evidence="4">
    <location>
        <begin position="55"/>
        <end position="126"/>
    </location>
</feature>
<proteinExistence type="predicted"/>